<dbReference type="Gene3D" id="1.20.1440.280">
    <property type="match status" value="1"/>
</dbReference>
<dbReference type="InterPro" id="IPR028056">
    <property type="entry name" value="Colicin_M"/>
</dbReference>
<sequence>MTVVGTPTGFEPAGYGGGLSDPSMPNTGISSGQLHLQVTLPYYQSPQLCQSAMAWLAKYVKDHGANDPLTIQVVANNIRCFVNADTNLVHNRRLTVYDAYHSINPHPSKYDYHSMSLYQMSGNVVTPAAAFGHYLWGEGQERYVNLPDVGLKVAPTQIEPLMAMVNSGVVGNIPFAADFIRDTFVDGIIPGSYLGHIKLRTEGTLSIQNGGAWSYNGVIRAYNDSFDFNLGNFRGPIAESMTYLGSLFSGTAYNIALPGQIAISGSGQR</sequence>
<dbReference type="Gene3D" id="3.30.450.400">
    <property type="entry name" value="Colicin M, catalytic domain"/>
    <property type="match status" value="1"/>
</dbReference>
<dbReference type="Pfam" id="PF14859">
    <property type="entry name" value="Colicin_M"/>
    <property type="match status" value="1"/>
</dbReference>
<accession>A0AAP8TNY5</accession>
<name>A0AAP8TNY5_SERMA</name>
<protein>
    <submittedName>
        <fullName evidence="1">Colicin</fullName>
    </submittedName>
</protein>
<gene>
    <name evidence="1" type="ORF">MC70_020180</name>
</gene>
<proteinExistence type="predicted"/>
<comment type="caution">
    <text evidence="1">The sequence shown here is derived from an EMBL/GenBank/DDBJ whole genome shotgun (WGS) entry which is preliminary data.</text>
</comment>
<dbReference type="EMBL" id="JTBC02000011">
    <property type="protein sequence ID" value="PNO64864.1"/>
    <property type="molecule type" value="Genomic_DNA"/>
</dbReference>
<evidence type="ECO:0000313" key="2">
    <source>
        <dbReference type="Proteomes" id="UP000030378"/>
    </source>
</evidence>
<dbReference type="GO" id="GO:0042742">
    <property type="term" value="P:defense response to bacterium"/>
    <property type="evidence" value="ECO:0007669"/>
    <property type="project" value="InterPro"/>
</dbReference>
<organism evidence="1 2">
    <name type="scientific">Serratia marcescens</name>
    <dbReference type="NCBI Taxonomy" id="615"/>
    <lineage>
        <taxon>Bacteria</taxon>
        <taxon>Pseudomonadati</taxon>
        <taxon>Pseudomonadota</taxon>
        <taxon>Gammaproteobacteria</taxon>
        <taxon>Enterobacterales</taxon>
        <taxon>Yersiniaceae</taxon>
        <taxon>Serratia</taxon>
    </lineage>
</organism>
<dbReference type="Proteomes" id="UP000030378">
    <property type="component" value="Unassembled WGS sequence"/>
</dbReference>
<evidence type="ECO:0000313" key="1">
    <source>
        <dbReference type="EMBL" id="PNO64864.1"/>
    </source>
</evidence>
<dbReference type="AlphaFoldDB" id="A0AAP8TNY5"/>
<reference evidence="2" key="1">
    <citation type="submission" date="2017-12" db="EMBL/GenBank/DDBJ databases">
        <title>FDA dAtabase for Regulatory Grade micrObial Sequences (FDA-ARGOS): Supporting development and validation of Infectious Disease Dx tests.</title>
        <authorList>
            <person name="Campos J."/>
            <person name="Goldberg B."/>
            <person name="Tallon L."/>
            <person name="Sadzewicz L."/>
            <person name="Sengamalay N."/>
            <person name="Ott S."/>
            <person name="Godinez A."/>
            <person name="Nagaraj S."/>
            <person name="Vavikolanu K."/>
            <person name="Vyas G."/>
            <person name="Nadendla S."/>
            <person name="Aluvathingal J."/>
            <person name="Geyer C."/>
            <person name="Nandy P."/>
            <person name="Hobson J."/>
            <person name="Sichtig H."/>
        </authorList>
    </citation>
    <scope>NUCLEOTIDE SEQUENCE [LARGE SCALE GENOMIC DNA]</scope>
    <source>
        <strain evidence="2">FDAARGOS_79</strain>
    </source>
</reference>